<dbReference type="GO" id="GO:0000287">
    <property type="term" value="F:magnesium ion binding"/>
    <property type="evidence" value="ECO:0007669"/>
    <property type="project" value="UniProtKB-UniRule"/>
</dbReference>
<proteinExistence type="inferred from homology"/>
<evidence type="ECO:0000256" key="7">
    <source>
        <dbReference type="ARBA" id="ARBA00023160"/>
    </source>
</evidence>
<protein>
    <recommendedName>
        <fullName evidence="8">Holo-[acyl-carrier-protein] synthase</fullName>
        <shortName evidence="8">Holo-ACP synthase</shortName>
        <ecNumber evidence="8">2.7.8.7</ecNumber>
    </recommendedName>
    <alternativeName>
        <fullName evidence="8">4'-phosphopantetheinyl transferase AcpS</fullName>
    </alternativeName>
</protein>
<dbReference type="InterPro" id="IPR004568">
    <property type="entry name" value="Ppantetheine-prot_Trfase_dom"/>
</dbReference>
<evidence type="ECO:0000259" key="9">
    <source>
        <dbReference type="Pfam" id="PF01648"/>
    </source>
</evidence>
<feature type="binding site" evidence="8">
    <location>
        <position position="61"/>
    </location>
    <ligand>
        <name>Mg(2+)</name>
        <dbReference type="ChEBI" id="CHEBI:18420"/>
    </ligand>
</feature>
<name>A0A0R2RLG3_9BACT</name>
<evidence type="ECO:0000256" key="4">
    <source>
        <dbReference type="ARBA" id="ARBA00022832"/>
    </source>
</evidence>
<feature type="domain" description="4'-phosphopantetheinyl transferase" evidence="9">
    <location>
        <begin position="8"/>
        <end position="107"/>
    </location>
</feature>
<reference evidence="10 11" key="1">
    <citation type="submission" date="2015-10" db="EMBL/GenBank/DDBJ databases">
        <title>Metagenome-Assembled Genomes uncover a global brackish microbiome.</title>
        <authorList>
            <person name="Hugerth L.W."/>
            <person name="Larsson J."/>
            <person name="Alneberg J."/>
            <person name="Lindh M.V."/>
            <person name="Legrand C."/>
            <person name="Pinhassi J."/>
            <person name="Andersson A.F."/>
        </authorList>
    </citation>
    <scope>NUCLEOTIDE SEQUENCE [LARGE SCALE GENOMIC DNA]</scope>
    <source>
        <strain evidence="10">BACL18 MAG-120507-bin52</strain>
    </source>
</reference>
<evidence type="ECO:0000256" key="1">
    <source>
        <dbReference type="ARBA" id="ARBA00022516"/>
    </source>
</evidence>
<dbReference type="NCBIfam" id="TIGR00556">
    <property type="entry name" value="pantethn_trn"/>
    <property type="match status" value="1"/>
</dbReference>
<dbReference type="GO" id="GO:0008897">
    <property type="term" value="F:holo-[acyl-carrier-protein] synthase activity"/>
    <property type="evidence" value="ECO:0007669"/>
    <property type="project" value="UniProtKB-UniRule"/>
</dbReference>
<evidence type="ECO:0000313" key="11">
    <source>
        <dbReference type="Proteomes" id="UP000051269"/>
    </source>
</evidence>
<dbReference type="GO" id="GO:0005737">
    <property type="term" value="C:cytoplasm"/>
    <property type="evidence" value="ECO:0007669"/>
    <property type="project" value="UniProtKB-SubCell"/>
</dbReference>
<feature type="binding site" evidence="8">
    <location>
        <position position="12"/>
    </location>
    <ligand>
        <name>Mg(2+)</name>
        <dbReference type="ChEBI" id="CHEBI:18420"/>
    </ligand>
</feature>
<dbReference type="GO" id="GO:0006633">
    <property type="term" value="P:fatty acid biosynthetic process"/>
    <property type="evidence" value="ECO:0007669"/>
    <property type="project" value="UniProtKB-UniRule"/>
</dbReference>
<keyword evidence="6 8" id="KW-0443">Lipid metabolism</keyword>
<accession>A0A0R2RLG3</accession>
<keyword evidence="1 8" id="KW-0444">Lipid biosynthesis</keyword>
<evidence type="ECO:0000313" key="10">
    <source>
        <dbReference type="EMBL" id="KRO61970.1"/>
    </source>
</evidence>
<dbReference type="EC" id="2.7.8.7" evidence="8"/>
<keyword evidence="4 8" id="KW-0276">Fatty acid metabolism</keyword>
<dbReference type="NCBIfam" id="TIGR00516">
    <property type="entry name" value="acpS"/>
    <property type="match status" value="1"/>
</dbReference>
<dbReference type="SUPFAM" id="SSF56214">
    <property type="entry name" value="4'-phosphopantetheinyl transferase"/>
    <property type="match status" value="1"/>
</dbReference>
<keyword evidence="2 8" id="KW-0808">Transferase</keyword>
<evidence type="ECO:0000256" key="2">
    <source>
        <dbReference type="ARBA" id="ARBA00022679"/>
    </source>
</evidence>
<dbReference type="Pfam" id="PF01648">
    <property type="entry name" value="ACPS"/>
    <property type="match status" value="1"/>
</dbReference>
<evidence type="ECO:0000256" key="8">
    <source>
        <dbReference type="HAMAP-Rule" id="MF_00101"/>
    </source>
</evidence>
<keyword evidence="5 8" id="KW-0460">Magnesium</keyword>
<dbReference type="Gene3D" id="3.90.470.20">
    <property type="entry name" value="4'-phosphopantetheinyl transferase domain"/>
    <property type="match status" value="1"/>
</dbReference>
<evidence type="ECO:0000256" key="3">
    <source>
        <dbReference type="ARBA" id="ARBA00022723"/>
    </source>
</evidence>
<evidence type="ECO:0000256" key="6">
    <source>
        <dbReference type="ARBA" id="ARBA00023098"/>
    </source>
</evidence>
<gene>
    <name evidence="8" type="primary">acpS</name>
    <name evidence="10" type="ORF">ABR82_04780</name>
</gene>
<organism evidence="10 11">
    <name type="scientific">Verrucomicrobia subdivision 6 bacterium BACL9 MAG-120507-bin52</name>
    <dbReference type="NCBI Taxonomy" id="1655590"/>
    <lineage>
        <taxon>Bacteria</taxon>
        <taxon>Pseudomonadati</taxon>
        <taxon>Verrucomicrobiota</taxon>
        <taxon>Verrucomicrobiia</taxon>
        <taxon>Verrucomicrobiales</taxon>
        <taxon>Verrucomicrobia subdivision 6</taxon>
    </lineage>
</organism>
<comment type="function">
    <text evidence="8">Transfers the 4'-phosphopantetheine moiety from coenzyme A to a Ser of acyl-carrier-protein.</text>
</comment>
<comment type="catalytic activity">
    <reaction evidence="8">
        <text>apo-[ACP] + CoA = holo-[ACP] + adenosine 3',5'-bisphosphate + H(+)</text>
        <dbReference type="Rhea" id="RHEA:12068"/>
        <dbReference type="Rhea" id="RHEA-COMP:9685"/>
        <dbReference type="Rhea" id="RHEA-COMP:9690"/>
        <dbReference type="ChEBI" id="CHEBI:15378"/>
        <dbReference type="ChEBI" id="CHEBI:29999"/>
        <dbReference type="ChEBI" id="CHEBI:57287"/>
        <dbReference type="ChEBI" id="CHEBI:58343"/>
        <dbReference type="ChEBI" id="CHEBI:64479"/>
        <dbReference type="EC" id="2.7.8.7"/>
    </reaction>
</comment>
<dbReference type="AlphaFoldDB" id="A0A0R2RLG3"/>
<dbReference type="Proteomes" id="UP000051269">
    <property type="component" value="Unassembled WGS sequence"/>
</dbReference>
<comment type="similarity">
    <text evidence="8">Belongs to the P-Pant transferase superfamily. AcpS family.</text>
</comment>
<dbReference type="InterPro" id="IPR037143">
    <property type="entry name" value="4-PPantetheinyl_Trfase_dom_sf"/>
</dbReference>
<evidence type="ECO:0000256" key="5">
    <source>
        <dbReference type="ARBA" id="ARBA00022842"/>
    </source>
</evidence>
<keyword evidence="8" id="KW-0963">Cytoplasm</keyword>
<dbReference type="InterPro" id="IPR002582">
    <property type="entry name" value="ACPS"/>
</dbReference>
<dbReference type="InterPro" id="IPR008278">
    <property type="entry name" value="4-PPantetheinyl_Trfase_dom"/>
</dbReference>
<keyword evidence="7 8" id="KW-0275">Fatty acid biosynthesis</keyword>
<dbReference type="HAMAP" id="MF_00101">
    <property type="entry name" value="AcpS"/>
    <property type="match status" value="1"/>
</dbReference>
<dbReference type="EMBL" id="LIBO01000163">
    <property type="protein sequence ID" value="KRO61970.1"/>
    <property type="molecule type" value="Genomic_DNA"/>
</dbReference>
<comment type="caution">
    <text evidence="10">The sequence shown here is derived from an EMBL/GenBank/DDBJ whole genome shotgun (WGS) entry which is preliminary data.</text>
</comment>
<sequence>MKPERILGLGTDLVEIDRIQDSYDRFGDRFLEKIFHPSEIHYARSQARPSIPLAARFAAKEATSKAFGTGIGASLPWLGMEIGRHPSGEPFLLFHQEGADLAQQRGVTRTLLSLTHTRTHSAATVILIGS</sequence>
<comment type="cofactor">
    <cofactor evidence="8">
        <name>Mg(2+)</name>
        <dbReference type="ChEBI" id="CHEBI:18420"/>
    </cofactor>
</comment>
<comment type="subcellular location">
    <subcellularLocation>
        <location evidence="8">Cytoplasm</location>
    </subcellularLocation>
</comment>
<keyword evidence="3 8" id="KW-0479">Metal-binding</keyword>